<dbReference type="RefSeq" id="XP_020651200.2">
    <property type="nucleotide sequence ID" value="XM_020795541.2"/>
</dbReference>
<organism evidence="3 4">
    <name type="scientific">Pogona vitticeps</name>
    <name type="common">central bearded dragon</name>
    <dbReference type="NCBI Taxonomy" id="103695"/>
    <lineage>
        <taxon>Eukaryota</taxon>
        <taxon>Metazoa</taxon>
        <taxon>Chordata</taxon>
        <taxon>Craniata</taxon>
        <taxon>Vertebrata</taxon>
        <taxon>Euteleostomi</taxon>
        <taxon>Lepidosauria</taxon>
        <taxon>Squamata</taxon>
        <taxon>Bifurcata</taxon>
        <taxon>Unidentata</taxon>
        <taxon>Episquamata</taxon>
        <taxon>Toxicofera</taxon>
        <taxon>Iguania</taxon>
        <taxon>Acrodonta</taxon>
        <taxon>Agamidae</taxon>
        <taxon>Amphibolurinae</taxon>
        <taxon>Pogona</taxon>
    </lineage>
</organism>
<protein>
    <submittedName>
        <fullName evidence="4">Transmembrane protein 117 isoform X1</fullName>
    </submittedName>
</protein>
<feature type="region of interest" description="Disordered" evidence="1">
    <location>
        <begin position="1"/>
        <end position="23"/>
    </location>
</feature>
<dbReference type="Pfam" id="PF15113">
    <property type="entry name" value="TMEM117"/>
    <property type="match status" value="1"/>
</dbReference>
<keyword evidence="2" id="KW-0472">Membrane</keyword>
<proteinExistence type="predicted"/>
<evidence type="ECO:0000313" key="3">
    <source>
        <dbReference type="Proteomes" id="UP001652642"/>
    </source>
</evidence>
<dbReference type="InterPro" id="IPR029370">
    <property type="entry name" value="TMEM117"/>
</dbReference>
<sequence length="569" mass="63985">MSSQPPRLPARVPSPRPGEGGKEGVAAAAFAAFACGRAPLPVVTGLVAAAAAAALSIPFLGGGGGGGPRLSLRAGTVNLLERPPWPREEEGVGGPAPGSSCPRRRIYKARGGSLLATKPGPVRSGRAGSGPEERFGLVRSGSKTWLAGPGQLLRLKMFREDHGSWMTMFFSTILFLFIFSHIYNLCLLMAGTMRAYIITDFMGIRNENFMKVAAVGTWMGDFVTAWMVTDMMLQDKPYPDWGKSARAFWKRGNTRIVLFWTVLFTLTSVVVLVITTDWISWDKLNRGFLPSDEVSRAFLASFILVFDLLIVMQDWEFPHFMGDVDVNLPGLPAAHFQFKLPYFKRIFKEEYHIHITGKWFNYGIIFLVLILDLNMWKNQMFYKPDEYGQYIGPGQKIYTVEDSESLKDLNRTKLSWEWRSNNTNPLTNRTYAEGDMFLHSRYIGASLDVKCLAFIPSLLAFALFGFFIWFFGRFQKTDQGMENLDRSYTRMKRKSPSDVAMTRENTQVLTEEPLSYDDPHLISIKSDLSEIVFNSSLLTSENLHAHLHEQPSPLQPVREPAVQKDTPLT</sequence>
<dbReference type="AlphaFoldDB" id="A0A6J0TW24"/>
<dbReference type="PANTHER" id="PTHR31226">
    <property type="entry name" value="TRANSMEMBRANE PROTEIN 117"/>
    <property type="match status" value="1"/>
</dbReference>
<dbReference type="GO" id="GO:0070059">
    <property type="term" value="P:intrinsic apoptotic signaling pathway in response to endoplasmic reticulum stress"/>
    <property type="evidence" value="ECO:0007669"/>
    <property type="project" value="TreeGrafter"/>
</dbReference>
<dbReference type="GeneID" id="110079996"/>
<feature type="region of interest" description="Disordered" evidence="1">
    <location>
        <begin position="83"/>
        <end position="135"/>
    </location>
</feature>
<feature type="region of interest" description="Disordered" evidence="1">
    <location>
        <begin position="548"/>
        <end position="569"/>
    </location>
</feature>
<dbReference type="PANTHER" id="PTHR31226:SF1">
    <property type="entry name" value="TRANSMEMBRANE PROTEIN 117"/>
    <property type="match status" value="1"/>
</dbReference>
<name>A0A6J0TW24_9SAUR</name>
<gene>
    <name evidence="4" type="primary">TMEM117</name>
</gene>
<dbReference type="Proteomes" id="UP001652642">
    <property type="component" value="Chromosome 5"/>
</dbReference>
<evidence type="ECO:0000313" key="4">
    <source>
        <dbReference type="RefSeq" id="XP_020651200.2"/>
    </source>
</evidence>
<evidence type="ECO:0000256" key="2">
    <source>
        <dbReference type="SAM" id="Phobius"/>
    </source>
</evidence>
<feature type="transmembrane region" description="Helical" evidence="2">
    <location>
        <begin position="294"/>
        <end position="312"/>
    </location>
</feature>
<feature type="transmembrane region" description="Helical" evidence="2">
    <location>
        <begin position="359"/>
        <end position="376"/>
    </location>
</feature>
<feature type="transmembrane region" description="Helical" evidence="2">
    <location>
        <begin position="452"/>
        <end position="471"/>
    </location>
</feature>
<feature type="transmembrane region" description="Helical" evidence="2">
    <location>
        <begin position="165"/>
        <end position="192"/>
    </location>
</feature>
<dbReference type="CTD" id="84216"/>
<keyword evidence="2 4" id="KW-0812">Transmembrane</keyword>
<evidence type="ECO:0000256" key="1">
    <source>
        <dbReference type="SAM" id="MobiDB-lite"/>
    </source>
</evidence>
<keyword evidence="2" id="KW-1133">Transmembrane helix</keyword>
<accession>A0A6J0TW24</accession>
<reference evidence="4" key="1">
    <citation type="submission" date="2025-08" db="UniProtKB">
        <authorList>
            <consortium name="RefSeq"/>
        </authorList>
    </citation>
    <scope>IDENTIFICATION</scope>
</reference>
<feature type="transmembrane region" description="Helical" evidence="2">
    <location>
        <begin position="254"/>
        <end position="274"/>
    </location>
</feature>
<feature type="compositionally biased region" description="Pro residues" evidence="1">
    <location>
        <begin position="1"/>
        <end position="16"/>
    </location>
</feature>
<keyword evidence="3" id="KW-1185">Reference proteome</keyword>
<dbReference type="PROSITE" id="PS51257">
    <property type="entry name" value="PROKAR_LIPOPROTEIN"/>
    <property type="match status" value="1"/>
</dbReference>